<sequence length="67" mass="7721">MRQHILITLATKKPFSEQPEMPEGASYDFSRGYWFKSDEILVSYHSEFGTMVSKKCDIETGEDLKGE</sequence>
<evidence type="ECO:0000313" key="1">
    <source>
        <dbReference type="EMBL" id="GEM77169.1"/>
    </source>
</evidence>
<name>A0A511QIS5_9VIBR</name>
<organism evidence="1 2">
    <name type="scientific">Vibrio sagamiensis NBRC 104589</name>
    <dbReference type="NCBI Taxonomy" id="1219064"/>
    <lineage>
        <taxon>Bacteria</taxon>
        <taxon>Pseudomonadati</taxon>
        <taxon>Pseudomonadota</taxon>
        <taxon>Gammaproteobacteria</taxon>
        <taxon>Vibrionales</taxon>
        <taxon>Vibrionaceae</taxon>
        <taxon>Vibrio</taxon>
    </lineage>
</organism>
<evidence type="ECO:0000313" key="2">
    <source>
        <dbReference type="Proteomes" id="UP000321922"/>
    </source>
</evidence>
<accession>A0A511QIS5</accession>
<dbReference type="EMBL" id="BJXJ01000043">
    <property type="protein sequence ID" value="GEM77169.1"/>
    <property type="molecule type" value="Genomic_DNA"/>
</dbReference>
<keyword evidence="2" id="KW-1185">Reference proteome</keyword>
<dbReference type="AlphaFoldDB" id="A0A511QIS5"/>
<gene>
    <name evidence="1" type="ORF">VSA01S_32810</name>
</gene>
<dbReference type="Proteomes" id="UP000321922">
    <property type="component" value="Unassembled WGS sequence"/>
</dbReference>
<proteinExistence type="predicted"/>
<dbReference type="RefSeq" id="WP_039979867.1">
    <property type="nucleotide sequence ID" value="NZ_BAOJ01000022.1"/>
</dbReference>
<comment type="caution">
    <text evidence="1">The sequence shown here is derived from an EMBL/GenBank/DDBJ whole genome shotgun (WGS) entry which is preliminary data.</text>
</comment>
<protein>
    <submittedName>
        <fullName evidence="1">Uncharacterized protein</fullName>
    </submittedName>
</protein>
<reference evidence="1 2" key="1">
    <citation type="submission" date="2019-07" db="EMBL/GenBank/DDBJ databases">
        <title>Whole genome shotgun sequence of Vibrio sagamiensis NBRC 104589.</title>
        <authorList>
            <person name="Hosoyama A."/>
            <person name="Uohara A."/>
            <person name="Ohji S."/>
            <person name="Ichikawa N."/>
        </authorList>
    </citation>
    <scope>NUCLEOTIDE SEQUENCE [LARGE SCALE GENOMIC DNA]</scope>
    <source>
        <strain evidence="1 2">NBRC 104589</strain>
    </source>
</reference>
<dbReference type="OrthoDB" id="7068007at2"/>